<keyword evidence="1" id="KW-0472">Membrane</keyword>
<sequence>MSLLKLKIFFHHLFTEVDNATPDLAKYMAAITSLDFVFTQTWDTVVNKVPFNATAFGTGGAALFAGIGVWMAVKKDSPMKNDDESKEAG</sequence>
<dbReference type="AlphaFoldDB" id="A0A3N8QQP8"/>
<gene>
    <name evidence="2" type="ORF">DF037_20480</name>
</gene>
<dbReference type="Proteomes" id="UP000269271">
    <property type="component" value="Unassembled WGS sequence"/>
</dbReference>
<dbReference type="EMBL" id="QTQX01000013">
    <property type="protein sequence ID" value="RQT26068.1"/>
    <property type="molecule type" value="Genomic_DNA"/>
</dbReference>
<feature type="transmembrane region" description="Helical" evidence="1">
    <location>
        <begin position="53"/>
        <end position="73"/>
    </location>
</feature>
<protein>
    <submittedName>
        <fullName evidence="2">Uncharacterized protein</fullName>
    </submittedName>
</protein>
<keyword evidence="1" id="KW-1133">Transmembrane helix</keyword>
<evidence type="ECO:0000313" key="3">
    <source>
        <dbReference type="Proteomes" id="UP000269271"/>
    </source>
</evidence>
<proteinExistence type="predicted"/>
<evidence type="ECO:0000313" key="2">
    <source>
        <dbReference type="EMBL" id="RQT26068.1"/>
    </source>
</evidence>
<organism evidence="2 3">
    <name type="scientific">Burkholderia contaminans</name>
    <dbReference type="NCBI Taxonomy" id="488447"/>
    <lineage>
        <taxon>Bacteria</taxon>
        <taxon>Pseudomonadati</taxon>
        <taxon>Pseudomonadota</taxon>
        <taxon>Betaproteobacteria</taxon>
        <taxon>Burkholderiales</taxon>
        <taxon>Burkholderiaceae</taxon>
        <taxon>Burkholderia</taxon>
        <taxon>Burkholderia cepacia complex</taxon>
    </lineage>
</organism>
<comment type="caution">
    <text evidence="2">The sequence shown here is derived from an EMBL/GenBank/DDBJ whole genome shotgun (WGS) entry which is preliminary data.</text>
</comment>
<name>A0A3N8QQP8_9BURK</name>
<reference evidence="2 3" key="1">
    <citation type="submission" date="2018-08" db="EMBL/GenBank/DDBJ databases">
        <title>Comparative analysis of Burkholderia isolates from Puerto Rico.</title>
        <authorList>
            <person name="Hall C."/>
            <person name="Sahl J."/>
            <person name="Wagner D."/>
        </authorList>
    </citation>
    <scope>NUCLEOTIDE SEQUENCE [LARGE SCALE GENOMIC DNA]</scope>
    <source>
        <strain evidence="2 3">Bp9001</strain>
    </source>
</reference>
<accession>A0A3N8QQP8</accession>
<dbReference type="RefSeq" id="WP_124618534.1">
    <property type="nucleotide sequence ID" value="NZ_QTQX01000013.1"/>
</dbReference>
<keyword evidence="1" id="KW-0812">Transmembrane</keyword>
<evidence type="ECO:0000256" key="1">
    <source>
        <dbReference type="SAM" id="Phobius"/>
    </source>
</evidence>